<feature type="transmembrane region" description="Helical" evidence="1">
    <location>
        <begin position="205"/>
        <end position="224"/>
    </location>
</feature>
<name>A0A380CT41_SPHSI</name>
<feature type="transmembrane region" description="Helical" evidence="1">
    <location>
        <begin position="305"/>
        <end position="322"/>
    </location>
</feature>
<dbReference type="Pfam" id="PF14351">
    <property type="entry name" value="DUF4401"/>
    <property type="match status" value="1"/>
</dbReference>
<keyword evidence="1" id="KW-0812">Transmembrane</keyword>
<dbReference type="AlphaFoldDB" id="A0A380CT41"/>
<proteinExistence type="predicted"/>
<feature type="transmembrane region" description="Helical" evidence="1">
    <location>
        <begin position="265"/>
        <end position="298"/>
    </location>
</feature>
<feature type="transmembrane region" description="Helical" evidence="1">
    <location>
        <begin position="236"/>
        <end position="253"/>
    </location>
</feature>
<organism evidence="3 4">
    <name type="scientific">Sphingobacterium spiritivorum</name>
    <name type="common">Flavobacterium spiritivorum</name>
    <dbReference type="NCBI Taxonomy" id="258"/>
    <lineage>
        <taxon>Bacteria</taxon>
        <taxon>Pseudomonadati</taxon>
        <taxon>Bacteroidota</taxon>
        <taxon>Sphingobacteriia</taxon>
        <taxon>Sphingobacteriales</taxon>
        <taxon>Sphingobacteriaceae</taxon>
        <taxon>Sphingobacterium</taxon>
    </lineage>
</organism>
<accession>A0A380CT41</accession>
<evidence type="ECO:0000256" key="1">
    <source>
        <dbReference type="SAM" id="Phobius"/>
    </source>
</evidence>
<gene>
    <name evidence="3" type="ORF">NCTC11388_04095</name>
</gene>
<evidence type="ECO:0000313" key="3">
    <source>
        <dbReference type="EMBL" id="SUJ27092.1"/>
    </source>
</evidence>
<dbReference type="InterPro" id="IPR025513">
    <property type="entry name" value="DUF4401"/>
</dbReference>
<feature type="transmembrane region" description="Helical" evidence="1">
    <location>
        <begin position="328"/>
        <end position="348"/>
    </location>
</feature>
<reference evidence="3 4" key="1">
    <citation type="submission" date="2018-06" db="EMBL/GenBank/DDBJ databases">
        <authorList>
            <consortium name="Pathogen Informatics"/>
            <person name="Doyle S."/>
        </authorList>
    </citation>
    <scope>NUCLEOTIDE SEQUENCE [LARGE SCALE GENOMIC DNA]</scope>
    <source>
        <strain evidence="3 4">NCTC11388</strain>
    </source>
</reference>
<dbReference type="EMBL" id="UGYW01000002">
    <property type="protein sequence ID" value="SUJ27092.1"/>
    <property type="molecule type" value="Genomic_DNA"/>
</dbReference>
<keyword evidence="1" id="KW-0472">Membrane</keyword>
<dbReference type="Proteomes" id="UP000254893">
    <property type="component" value="Unassembled WGS sequence"/>
</dbReference>
<feature type="transmembrane region" description="Helical" evidence="1">
    <location>
        <begin position="44"/>
        <end position="67"/>
    </location>
</feature>
<keyword evidence="1" id="KW-1133">Transmembrane helix</keyword>
<sequence length="359" mass="39995">MKNKEQIMEVLDYLRSKRENKESFVCDEEAITASYQKSGYSESLAIKILSIFGGLLASLAFVGFLFISGLYDSGIGLVILGFVCIVIAVLVNKKSDKIILDTVTVLFYIIGFVLMTMGFNKFKMEDSSILLIFILIASCSLMIVHNYILSFISILILNGCIFGLILTNDAYNLIHIQIAVLTVLVSYTMLNEAKIITSTNALSRLYKPVRAGLIFSFLVLLIFLGKKGMIALSPEYIWVSSVLIFLAIGYLMLKLSYTLHVAGVVQRAVICILSIVVLLPTVWSPAISGAILIILLSFYVNYKTGLIVGVIAFIYFISQYYYDLNFTLLTKSILLISSGILFLALYLFTRKSLTKHEKV</sequence>
<evidence type="ECO:0000259" key="2">
    <source>
        <dbReference type="Pfam" id="PF14351"/>
    </source>
</evidence>
<feature type="transmembrane region" description="Helical" evidence="1">
    <location>
        <begin position="129"/>
        <end position="158"/>
    </location>
</feature>
<feature type="transmembrane region" description="Helical" evidence="1">
    <location>
        <begin position="98"/>
        <end position="117"/>
    </location>
</feature>
<protein>
    <submittedName>
        <fullName evidence="3">Uncharacterized membrane-anchored protein</fullName>
    </submittedName>
</protein>
<evidence type="ECO:0000313" key="4">
    <source>
        <dbReference type="Proteomes" id="UP000254893"/>
    </source>
</evidence>
<feature type="domain" description="DUF4401" evidence="2">
    <location>
        <begin position="44"/>
        <end position="349"/>
    </location>
</feature>
<dbReference type="RefSeq" id="WP_115171431.1">
    <property type="nucleotide sequence ID" value="NZ_UGYW01000002.1"/>
</dbReference>
<feature type="transmembrane region" description="Helical" evidence="1">
    <location>
        <begin position="170"/>
        <end position="190"/>
    </location>
</feature>
<feature type="transmembrane region" description="Helical" evidence="1">
    <location>
        <begin position="73"/>
        <end position="91"/>
    </location>
</feature>